<evidence type="ECO:0000313" key="4">
    <source>
        <dbReference type="Proteomes" id="UP000715095"/>
    </source>
</evidence>
<organism evidence="3 4">
    <name type="scientific">Sutterella massiliensis</name>
    <dbReference type="NCBI Taxonomy" id="1816689"/>
    <lineage>
        <taxon>Bacteria</taxon>
        <taxon>Pseudomonadati</taxon>
        <taxon>Pseudomonadota</taxon>
        <taxon>Betaproteobacteria</taxon>
        <taxon>Burkholderiales</taxon>
        <taxon>Sutterellaceae</taxon>
        <taxon>Sutterella</taxon>
    </lineage>
</organism>
<dbReference type="InterPro" id="IPR024534">
    <property type="entry name" value="JetD_C"/>
</dbReference>
<keyword evidence="4" id="KW-1185">Reference proteome</keyword>
<dbReference type="Proteomes" id="UP000715095">
    <property type="component" value="Unassembled WGS sequence"/>
</dbReference>
<name>A0ABS2DSP6_9BURK</name>
<evidence type="ECO:0000313" key="3">
    <source>
        <dbReference type="EMBL" id="MBM6704332.1"/>
    </source>
</evidence>
<accession>A0ABS2DSP6</accession>
<dbReference type="PIRSF" id="PIRSF028408">
    <property type="entry name" value="UCP028408"/>
    <property type="match status" value="1"/>
</dbReference>
<dbReference type="Pfam" id="PF11795">
    <property type="entry name" value="DUF3322"/>
    <property type="match status" value="1"/>
</dbReference>
<comment type="caution">
    <text evidence="3">The sequence shown here is derived from an EMBL/GenBank/DDBJ whole genome shotgun (WGS) entry which is preliminary data.</text>
</comment>
<evidence type="ECO:0008006" key="5">
    <source>
        <dbReference type="Google" id="ProtNLM"/>
    </source>
</evidence>
<evidence type="ECO:0000259" key="1">
    <source>
        <dbReference type="Pfam" id="PF09983"/>
    </source>
</evidence>
<dbReference type="Pfam" id="PF09983">
    <property type="entry name" value="JetD_C"/>
    <property type="match status" value="1"/>
</dbReference>
<gene>
    <name evidence="3" type="ORF">H6A60_07530</name>
</gene>
<feature type="domain" description="Wadjet protein JetD C-terminal" evidence="1">
    <location>
        <begin position="233"/>
        <end position="410"/>
    </location>
</feature>
<feature type="domain" description="DUF3322" evidence="2">
    <location>
        <begin position="34"/>
        <end position="214"/>
    </location>
</feature>
<dbReference type="RefSeq" id="WP_205103004.1">
    <property type="nucleotide sequence ID" value="NZ_JACJJC010000010.1"/>
</dbReference>
<dbReference type="EMBL" id="JACJJC010000010">
    <property type="protein sequence ID" value="MBM6704332.1"/>
    <property type="molecule type" value="Genomic_DNA"/>
</dbReference>
<evidence type="ECO:0000259" key="2">
    <source>
        <dbReference type="Pfam" id="PF11795"/>
    </source>
</evidence>
<dbReference type="InterPro" id="IPR014544">
    <property type="entry name" value="UCP028408"/>
</dbReference>
<sequence length="419" mass="46563">MPIKTVREIDDALRRRFLNRLSERLRLRAFGTGENADGAEAFSFRMTLGRVSQREAAGSLVALREAARSWRAALEERPGWSLEESDLAIRALRATITLPAAVVPESDEALIAALAPDGWSVPEWREALERLRETARRFPAASTAPDRAADFVSAMKSTGVLRSSRLSNEDFERLLSLLAWLRAHPASGLFVREIPLEGIDSKWFERHRRALAALWCALFDEAFAPTDFAAAVGLRTPPKYVRIRHAAPWFGDGSPTGSYDPERDALMVTIEQLARRAPASRTVLIVENEQTGLSLTAPRDIPILIGMGYGVAALEEIPWLSDTRILYFGDLDTHGLAILAECRKRFPQTESLLMDQATFDRFRPLAVTEARQAGPLPEALNESEAALYAELLRTQGRLEQERIPLEAVNAAISLALERT</sequence>
<protein>
    <recommendedName>
        <fullName evidence="5">Wadjet protein JetD C-terminal domain-containing protein</fullName>
    </recommendedName>
</protein>
<reference evidence="3 4" key="1">
    <citation type="journal article" date="2021" name="Sci. Rep.">
        <title>The distribution of antibiotic resistance genes in chicken gut microbiota commensals.</title>
        <authorList>
            <person name="Juricova H."/>
            <person name="Matiasovicova J."/>
            <person name="Kubasova T."/>
            <person name="Cejkova D."/>
            <person name="Rychlik I."/>
        </authorList>
    </citation>
    <scope>NUCLEOTIDE SEQUENCE [LARGE SCALE GENOMIC DNA]</scope>
    <source>
        <strain evidence="3 4">An829</strain>
    </source>
</reference>
<proteinExistence type="predicted"/>
<dbReference type="InterPro" id="IPR024537">
    <property type="entry name" value="DUF3322"/>
</dbReference>